<evidence type="ECO:0000256" key="19">
    <source>
        <dbReference type="SAM" id="Phobius"/>
    </source>
</evidence>
<keyword evidence="14" id="KW-0325">Glycoprotein</keyword>
<dbReference type="EMBL" id="CAKKNE010000003">
    <property type="protein sequence ID" value="CAH0371686.1"/>
    <property type="molecule type" value="Genomic_DNA"/>
</dbReference>
<feature type="binding site" evidence="17">
    <location>
        <position position="305"/>
    </location>
    <ligand>
        <name>FAD</name>
        <dbReference type="ChEBI" id="CHEBI:57692"/>
    </ligand>
</feature>
<evidence type="ECO:0000256" key="20">
    <source>
        <dbReference type="SAM" id="SignalP"/>
    </source>
</evidence>
<dbReference type="PANTHER" id="PTHR12613:SF0">
    <property type="entry name" value="ERO1-LIKE PROTEIN"/>
    <property type="match status" value="1"/>
</dbReference>
<dbReference type="PIRSF" id="PIRSF017205">
    <property type="entry name" value="ERO1"/>
    <property type="match status" value="1"/>
</dbReference>
<keyword evidence="8" id="KW-0256">Endoplasmic reticulum</keyword>
<keyword evidence="12 19" id="KW-0472">Membrane</keyword>
<evidence type="ECO:0000256" key="14">
    <source>
        <dbReference type="ARBA" id="ARBA00023180"/>
    </source>
</evidence>
<dbReference type="GO" id="GO:0071949">
    <property type="term" value="F:FAD binding"/>
    <property type="evidence" value="ECO:0007669"/>
    <property type="project" value="InterPro"/>
</dbReference>
<comment type="similarity">
    <text evidence="3">Belongs to the EROs family.</text>
</comment>
<feature type="signal peptide" evidence="20">
    <location>
        <begin position="1"/>
        <end position="19"/>
    </location>
</feature>
<accession>A0A8J2SP79</accession>
<feature type="active site" evidence="16">
    <location>
        <position position="434"/>
    </location>
</feature>
<keyword evidence="5" id="KW-0813">Transport</keyword>
<keyword evidence="10" id="KW-0249">Electron transport</keyword>
<evidence type="ECO:0000256" key="8">
    <source>
        <dbReference type="ARBA" id="ARBA00022824"/>
    </source>
</evidence>
<evidence type="ECO:0000256" key="18">
    <source>
        <dbReference type="PIRSR" id="PIRSR017205-3"/>
    </source>
</evidence>
<evidence type="ECO:0000256" key="16">
    <source>
        <dbReference type="PIRSR" id="PIRSR017205-1"/>
    </source>
</evidence>
<evidence type="ECO:0000256" key="13">
    <source>
        <dbReference type="ARBA" id="ARBA00023157"/>
    </source>
</evidence>
<dbReference type="OrthoDB" id="269384at2759"/>
<evidence type="ECO:0000256" key="3">
    <source>
        <dbReference type="ARBA" id="ARBA00008277"/>
    </source>
</evidence>
<feature type="disulfide bond" description="Redox-active" evidence="18">
    <location>
        <begin position="431"/>
        <end position="434"/>
    </location>
</feature>
<evidence type="ECO:0000256" key="11">
    <source>
        <dbReference type="ARBA" id="ARBA00023002"/>
    </source>
</evidence>
<keyword evidence="9 17" id="KW-0274">FAD</keyword>
<evidence type="ECO:0000256" key="4">
    <source>
        <dbReference type="ARBA" id="ARBA00011802"/>
    </source>
</evidence>
<feature type="disulfide bond" description="Redox-active" evidence="18">
    <location>
        <begin position="97"/>
        <end position="102"/>
    </location>
</feature>
<feature type="binding site" evidence="17">
    <location>
        <position position="243"/>
    </location>
    <ligand>
        <name>FAD</name>
        <dbReference type="ChEBI" id="CHEBI:57692"/>
    </ligand>
</feature>
<dbReference type="InterPro" id="IPR037192">
    <property type="entry name" value="ERO1-like_sf"/>
</dbReference>
<feature type="active site" description="Nucleophile" evidence="16">
    <location>
        <position position="431"/>
    </location>
</feature>
<dbReference type="PANTHER" id="PTHR12613">
    <property type="entry name" value="ERO1-RELATED"/>
    <property type="match status" value="1"/>
</dbReference>
<keyword evidence="6" id="KW-0285">Flavoprotein</keyword>
<comment type="subcellular location">
    <subcellularLocation>
        <location evidence="2">Endoplasmic reticulum membrane</location>
        <topology evidence="2">Peripheral membrane protein</topology>
        <orientation evidence="2">Lumenal side</orientation>
    </subcellularLocation>
</comment>
<dbReference type="SUPFAM" id="SSF110019">
    <property type="entry name" value="ERO1-like"/>
    <property type="match status" value="1"/>
</dbReference>
<reference evidence="21" key="1">
    <citation type="submission" date="2021-11" db="EMBL/GenBank/DDBJ databases">
        <authorList>
            <consortium name="Genoscope - CEA"/>
            <person name="William W."/>
        </authorList>
    </citation>
    <scope>NUCLEOTIDE SEQUENCE</scope>
</reference>
<sequence length="530" mass="59971">MARRRKALIALLTVTAARASPLHSLRDTWSRAAMGYCEMAPRAGDVDTCACSFDVVDAATSEVFGPLLRNLTQRRFFRYFKVALDRPCKYWPDDGQCARESCAVRVCTDEEAPSKWVEEDRNRSAWKQPKDEATPGFLCSSELQVVDRQEDSDTWQEQGGDEVWIDQGDDEQMNYVDLLRNPEGYTGYDGEQAHRIWRSIYEENCFDLERTPPKEQLLLAWRSEEPKHSGQCLERRVFYKLISGLQASISTHIAVSPFTFWEVVMSAPASLRRRWQAFIGATVARCAVDDKVCHALSNDAIFLNRVGAHEDRLQNLYFAYLFVLRAVTRAGPELENYAFDTGDAADDVETAKMIRRLVASRSDPFSKEDDTCEAAQAARAAFDESLLFKAPDRPGMSPLERALARESVEELRAQFVQRFRNVSTIMDCVSCEKCRLWGKLQVLGLGTALKILLMEGDVLGYGVLQRNEVVALVNTLAQLAKSVDSIRDWQRRDVRKAHAHFAVCCFGVFLLGLCLVVCGLRLVRRKAKMA</sequence>
<evidence type="ECO:0000256" key="9">
    <source>
        <dbReference type="ARBA" id="ARBA00022827"/>
    </source>
</evidence>
<evidence type="ECO:0000256" key="15">
    <source>
        <dbReference type="ARBA" id="ARBA00023284"/>
    </source>
</evidence>
<comment type="caution">
    <text evidence="21">The sequence shown here is derived from an EMBL/GenBank/DDBJ whole genome shotgun (WGS) entry which is preliminary data.</text>
</comment>
<evidence type="ECO:0000313" key="21">
    <source>
        <dbReference type="EMBL" id="CAH0371686.1"/>
    </source>
</evidence>
<keyword evidence="15" id="KW-0676">Redox-active center</keyword>
<evidence type="ECO:0000256" key="7">
    <source>
        <dbReference type="ARBA" id="ARBA00022729"/>
    </source>
</evidence>
<dbReference type="GO" id="GO:0015035">
    <property type="term" value="F:protein-disulfide reductase activity"/>
    <property type="evidence" value="ECO:0007669"/>
    <property type="project" value="InterPro"/>
</dbReference>
<comment type="cofactor">
    <cofactor evidence="1 17">
        <name>FAD</name>
        <dbReference type="ChEBI" id="CHEBI:57692"/>
    </cofactor>
</comment>
<dbReference type="Proteomes" id="UP000789595">
    <property type="component" value="Unassembled WGS sequence"/>
</dbReference>
<keyword evidence="7 20" id="KW-0732">Signal</keyword>
<keyword evidence="19" id="KW-0812">Transmembrane</keyword>
<evidence type="ECO:0000313" key="22">
    <source>
        <dbReference type="Proteomes" id="UP000789595"/>
    </source>
</evidence>
<dbReference type="GO" id="GO:0034975">
    <property type="term" value="P:protein folding in endoplasmic reticulum"/>
    <property type="evidence" value="ECO:0007669"/>
    <property type="project" value="InterPro"/>
</dbReference>
<evidence type="ECO:0000256" key="5">
    <source>
        <dbReference type="ARBA" id="ARBA00022448"/>
    </source>
</evidence>
<feature type="chain" id="PRO_5035195834" description="Endoplasmic reticulum oxidoreductin 1" evidence="20">
    <location>
        <begin position="20"/>
        <end position="530"/>
    </location>
</feature>
<dbReference type="GO" id="GO:0016972">
    <property type="term" value="F:thiol oxidase activity"/>
    <property type="evidence" value="ECO:0007669"/>
    <property type="project" value="InterPro"/>
</dbReference>
<evidence type="ECO:0000256" key="12">
    <source>
        <dbReference type="ARBA" id="ARBA00023136"/>
    </source>
</evidence>
<gene>
    <name evidence="21" type="ORF">PECAL_3P16380</name>
</gene>
<proteinExistence type="inferred from homology"/>
<evidence type="ECO:0000256" key="2">
    <source>
        <dbReference type="ARBA" id="ARBA00004367"/>
    </source>
</evidence>
<keyword evidence="11" id="KW-0560">Oxidoreductase</keyword>
<evidence type="ECO:0000256" key="10">
    <source>
        <dbReference type="ARBA" id="ARBA00022982"/>
    </source>
</evidence>
<comment type="subunit">
    <text evidence="4">May function both as a monomer and a homodimer.</text>
</comment>
<feature type="binding site" evidence="17">
    <location>
        <position position="197"/>
    </location>
    <ligand>
        <name>FAD</name>
        <dbReference type="ChEBI" id="CHEBI:57692"/>
    </ligand>
</feature>
<evidence type="ECO:0000256" key="6">
    <source>
        <dbReference type="ARBA" id="ARBA00022630"/>
    </source>
</evidence>
<dbReference type="GO" id="GO:0005789">
    <property type="term" value="C:endoplasmic reticulum membrane"/>
    <property type="evidence" value="ECO:0007669"/>
    <property type="project" value="UniProtKB-SubCell"/>
</dbReference>
<protein>
    <recommendedName>
        <fullName evidence="23">Endoplasmic reticulum oxidoreductin 1</fullName>
    </recommendedName>
</protein>
<dbReference type="InterPro" id="IPR007266">
    <property type="entry name" value="Ero1"/>
</dbReference>
<name>A0A8J2SP79_9STRA</name>
<feature type="binding site" evidence="17">
    <location>
        <position position="186"/>
    </location>
    <ligand>
        <name>FAD</name>
        <dbReference type="ChEBI" id="CHEBI:57692"/>
    </ligand>
</feature>
<keyword evidence="13 18" id="KW-1015">Disulfide bond</keyword>
<evidence type="ECO:0000256" key="1">
    <source>
        <dbReference type="ARBA" id="ARBA00001974"/>
    </source>
</evidence>
<keyword evidence="19" id="KW-1133">Transmembrane helix</keyword>
<feature type="transmembrane region" description="Helical" evidence="19">
    <location>
        <begin position="499"/>
        <end position="523"/>
    </location>
</feature>
<dbReference type="Pfam" id="PF04137">
    <property type="entry name" value="ERO1"/>
    <property type="match status" value="1"/>
</dbReference>
<dbReference type="AlphaFoldDB" id="A0A8J2SP79"/>
<evidence type="ECO:0008006" key="23">
    <source>
        <dbReference type="Google" id="ProtNLM"/>
    </source>
</evidence>
<organism evidence="21 22">
    <name type="scientific">Pelagomonas calceolata</name>
    <dbReference type="NCBI Taxonomy" id="35677"/>
    <lineage>
        <taxon>Eukaryota</taxon>
        <taxon>Sar</taxon>
        <taxon>Stramenopiles</taxon>
        <taxon>Ochrophyta</taxon>
        <taxon>Pelagophyceae</taxon>
        <taxon>Pelagomonadales</taxon>
        <taxon>Pelagomonadaceae</taxon>
        <taxon>Pelagomonas</taxon>
    </lineage>
</organism>
<keyword evidence="22" id="KW-1185">Reference proteome</keyword>
<evidence type="ECO:0000256" key="17">
    <source>
        <dbReference type="PIRSR" id="PIRSR017205-2"/>
    </source>
</evidence>